<dbReference type="PANTHER" id="PTHR46623:SF6">
    <property type="entry name" value="ALPHA_BETA-HYDROLASES SUPERFAMILY PROTEIN"/>
    <property type="match status" value="1"/>
</dbReference>
<evidence type="ECO:0000313" key="3">
    <source>
        <dbReference type="Proteomes" id="UP000831786"/>
    </source>
</evidence>
<feature type="domain" description="Dienelactone hydrolase" evidence="1">
    <location>
        <begin position="23"/>
        <end position="244"/>
    </location>
</feature>
<dbReference type="EMBL" id="CP095045">
    <property type="protein sequence ID" value="UOQ56375.1"/>
    <property type="molecule type" value="Genomic_DNA"/>
</dbReference>
<dbReference type="SUPFAM" id="SSF53474">
    <property type="entry name" value="alpha/beta-Hydrolases"/>
    <property type="match status" value="1"/>
</dbReference>
<accession>A0ABY4FJ02</accession>
<dbReference type="Gene3D" id="3.40.50.1820">
    <property type="entry name" value="alpha/beta hydrolase"/>
    <property type="match status" value="1"/>
</dbReference>
<sequence length="250" mass="26602">MTDTTEQSITASDARIDELAIHVARPSGGSATGVLLYPTIAGLDEHMRAQAATLAEEGLTAVVWDPYDGNPPAGGRPAALELSKSFQDEDIITSVTKVLDYMEDELGLTSFSAWGWCFGGRVALLHAGLDSRIGAVAAYNPTIWGDQVVEFGPMRFSGADFPGETMDVIAGASAVRGPVQICHPENDFTPQDVYDALITQLRERSAPTAYEYYPGIGHGFGQGETDADAAARAQAWPRTLAVLSEPTPRA</sequence>
<keyword evidence="2" id="KW-0378">Hydrolase</keyword>
<reference evidence="2 3" key="1">
    <citation type="submission" date="2022-04" db="EMBL/GenBank/DDBJ databases">
        <title>Leucobacter sp. isolated from rhizosphere of garlic.</title>
        <authorList>
            <person name="Won M."/>
            <person name="Lee C.-M."/>
            <person name="Woen H.-Y."/>
            <person name="Kwon S.-W."/>
        </authorList>
    </citation>
    <scope>NUCLEOTIDE SEQUENCE [LARGE SCALE GENOMIC DNA]</scope>
    <source>
        <strain evidence="2 3">H21R-40</strain>
    </source>
</reference>
<keyword evidence="3" id="KW-1185">Reference proteome</keyword>
<name>A0ABY4FJ02_9MICO</name>
<dbReference type="InterPro" id="IPR002925">
    <property type="entry name" value="Dienelactn_hydro"/>
</dbReference>
<dbReference type="RefSeq" id="WP_244726665.1">
    <property type="nucleotide sequence ID" value="NZ_CP095045.1"/>
</dbReference>
<protein>
    <submittedName>
        <fullName evidence="2">Dienelactone hydrolase family protein</fullName>
    </submittedName>
</protein>
<dbReference type="PANTHER" id="PTHR46623">
    <property type="entry name" value="CARBOXYMETHYLENEBUTENOLIDASE-RELATED"/>
    <property type="match status" value="1"/>
</dbReference>
<gene>
    <name evidence="2" type="ORF">MUN78_11890</name>
</gene>
<dbReference type="Proteomes" id="UP000831786">
    <property type="component" value="Chromosome"/>
</dbReference>
<dbReference type="Pfam" id="PF01738">
    <property type="entry name" value="DLH"/>
    <property type="match status" value="1"/>
</dbReference>
<evidence type="ECO:0000313" key="2">
    <source>
        <dbReference type="EMBL" id="UOQ56375.1"/>
    </source>
</evidence>
<dbReference type="GO" id="GO:0016787">
    <property type="term" value="F:hydrolase activity"/>
    <property type="evidence" value="ECO:0007669"/>
    <property type="project" value="UniProtKB-KW"/>
</dbReference>
<dbReference type="InterPro" id="IPR051049">
    <property type="entry name" value="Dienelactone_hydrolase-like"/>
</dbReference>
<proteinExistence type="predicted"/>
<evidence type="ECO:0000259" key="1">
    <source>
        <dbReference type="Pfam" id="PF01738"/>
    </source>
</evidence>
<organism evidence="2 3">
    <name type="scientific">Leucobacter allii</name>
    <dbReference type="NCBI Taxonomy" id="2932247"/>
    <lineage>
        <taxon>Bacteria</taxon>
        <taxon>Bacillati</taxon>
        <taxon>Actinomycetota</taxon>
        <taxon>Actinomycetes</taxon>
        <taxon>Micrococcales</taxon>
        <taxon>Microbacteriaceae</taxon>
        <taxon>Leucobacter</taxon>
    </lineage>
</organism>
<dbReference type="InterPro" id="IPR029058">
    <property type="entry name" value="AB_hydrolase_fold"/>
</dbReference>